<comment type="similarity">
    <text evidence="2 5">Belongs to the RxLR effector family.</text>
</comment>
<comment type="subcellular location">
    <subcellularLocation>
        <location evidence="1 5">Secreted</location>
    </subcellularLocation>
</comment>
<reference evidence="7 8" key="1">
    <citation type="journal article" date="2017" name="Genome Biol. Evol.">
        <title>Phytophthora megakarya and P. palmivora, closely related causal agents of cacao black pod rot, underwent increases in genome sizes and gene numbers by different mechanisms.</title>
        <authorList>
            <person name="Ali S.S."/>
            <person name="Shao J."/>
            <person name="Lary D.J."/>
            <person name="Kronmiller B."/>
            <person name="Shen D."/>
            <person name="Strem M.D."/>
            <person name="Amoako-Attah I."/>
            <person name="Akrofi A.Y."/>
            <person name="Begoude B.A."/>
            <person name="Ten Hoopen G.M."/>
            <person name="Coulibaly K."/>
            <person name="Kebe B.I."/>
            <person name="Melnick R.L."/>
            <person name="Guiltinan M.J."/>
            <person name="Tyler B.M."/>
            <person name="Meinhardt L.W."/>
            <person name="Bailey B.A."/>
        </authorList>
    </citation>
    <scope>NUCLEOTIDE SEQUENCE [LARGE SCALE GENOMIC DNA]</scope>
    <source>
        <strain evidence="8">sbr112.9</strain>
    </source>
</reference>
<dbReference type="OrthoDB" id="125806at2759"/>
<evidence type="ECO:0000256" key="4">
    <source>
        <dbReference type="ARBA" id="ARBA00022729"/>
    </source>
</evidence>
<sequence length="131" mass="14847">MRLFNTTLVVLAAVLIASGTAVSKAGKTSVLNVDVVHSSHVPGGEGKRFLRNHQTTDDEGKFPEHDEEERKGGANLFAAFKLEKMATNDWYRYNVFRRWKRYDYSVENVKENKAVSAELAKLYAGFRQRHG</sequence>
<evidence type="ECO:0000256" key="5">
    <source>
        <dbReference type="RuleBase" id="RU367124"/>
    </source>
</evidence>
<keyword evidence="8" id="KW-1185">Reference proteome</keyword>
<feature type="compositionally biased region" description="Basic and acidic residues" evidence="6">
    <location>
        <begin position="54"/>
        <end position="70"/>
    </location>
</feature>
<feature type="chain" id="PRO_5028523070" description="RxLR effector protein" evidence="5">
    <location>
        <begin position="22"/>
        <end position="131"/>
    </location>
</feature>
<evidence type="ECO:0000313" key="7">
    <source>
        <dbReference type="EMBL" id="POM62535.1"/>
    </source>
</evidence>
<dbReference type="Proteomes" id="UP000237271">
    <property type="component" value="Unassembled WGS sequence"/>
</dbReference>
<evidence type="ECO:0000256" key="2">
    <source>
        <dbReference type="ARBA" id="ARBA00010400"/>
    </source>
</evidence>
<feature type="signal peptide" evidence="5">
    <location>
        <begin position="1"/>
        <end position="21"/>
    </location>
</feature>
<evidence type="ECO:0000313" key="8">
    <source>
        <dbReference type="Proteomes" id="UP000237271"/>
    </source>
</evidence>
<dbReference type="EMBL" id="NCKW01015546">
    <property type="protein sequence ID" value="POM62535.1"/>
    <property type="molecule type" value="Genomic_DNA"/>
</dbReference>
<name>A0A2P4XAH1_9STRA</name>
<comment type="caution">
    <text evidence="7">The sequence shown here is derived from an EMBL/GenBank/DDBJ whole genome shotgun (WGS) entry which is preliminary data.</text>
</comment>
<dbReference type="Pfam" id="PF16810">
    <property type="entry name" value="RXLR"/>
    <property type="match status" value="1"/>
</dbReference>
<evidence type="ECO:0000256" key="1">
    <source>
        <dbReference type="ARBA" id="ARBA00004613"/>
    </source>
</evidence>
<evidence type="ECO:0000256" key="3">
    <source>
        <dbReference type="ARBA" id="ARBA00022525"/>
    </source>
</evidence>
<protein>
    <recommendedName>
        <fullName evidence="5">RxLR effector protein</fullName>
    </recommendedName>
</protein>
<comment type="function">
    <text evidence="5">Effector that suppresses plant defense responses during pathogen infection.</text>
</comment>
<accession>A0A2P4XAH1</accession>
<evidence type="ECO:0000256" key="6">
    <source>
        <dbReference type="SAM" id="MobiDB-lite"/>
    </source>
</evidence>
<gene>
    <name evidence="7" type="ORF">PHPALM_28309</name>
</gene>
<dbReference type="GO" id="GO:0005576">
    <property type="term" value="C:extracellular region"/>
    <property type="evidence" value="ECO:0007669"/>
    <property type="project" value="UniProtKB-SubCell"/>
</dbReference>
<feature type="region of interest" description="Disordered" evidence="6">
    <location>
        <begin position="41"/>
        <end position="70"/>
    </location>
</feature>
<keyword evidence="4 5" id="KW-0732">Signal</keyword>
<keyword evidence="3 5" id="KW-0964">Secreted</keyword>
<dbReference type="InterPro" id="IPR031825">
    <property type="entry name" value="RXLR"/>
</dbReference>
<proteinExistence type="inferred from homology"/>
<organism evidence="7 8">
    <name type="scientific">Phytophthora palmivora</name>
    <dbReference type="NCBI Taxonomy" id="4796"/>
    <lineage>
        <taxon>Eukaryota</taxon>
        <taxon>Sar</taxon>
        <taxon>Stramenopiles</taxon>
        <taxon>Oomycota</taxon>
        <taxon>Peronosporomycetes</taxon>
        <taxon>Peronosporales</taxon>
        <taxon>Peronosporaceae</taxon>
        <taxon>Phytophthora</taxon>
    </lineage>
</organism>
<comment type="domain">
    <text evidence="5">The RxLR-dEER motif acts to carry the protein into the host cell cytoplasm through binding to cell surface phosphatidylinositol-3-phosphate.</text>
</comment>
<dbReference type="AlphaFoldDB" id="A0A2P4XAH1"/>